<dbReference type="AlphaFoldDB" id="A0A152A7E9"/>
<dbReference type="SUPFAM" id="SSF55961">
    <property type="entry name" value="Bet v1-like"/>
    <property type="match status" value="1"/>
</dbReference>
<dbReference type="FunCoup" id="A0A152A7E9">
    <property type="interactions" value="51"/>
</dbReference>
<feature type="domain" description="Phosphatidylinositol transfer protein N-terminal" evidence="2">
    <location>
        <begin position="1"/>
        <end position="245"/>
    </location>
</feature>
<dbReference type="InterPro" id="IPR055261">
    <property type="entry name" value="PI_transfer_N"/>
</dbReference>
<evidence type="ECO:0000313" key="3">
    <source>
        <dbReference type="EMBL" id="KYR02124.1"/>
    </source>
</evidence>
<dbReference type="GO" id="GO:0071944">
    <property type="term" value="C:cell periphery"/>
    <property type="evidence" value="ECO:0007669"/>
    <property type="project" value="UniProtKB-ARBA"/>
</dbReference>
<dbReference type="OrthoDB" id="18453at2759"/>
<dbReference type="InParanoid" id="A0A152A7E9"/>
<dbReference type="Proteomes" id="UP000076078">
    <property type="component" value="Unassembled WGS sequence"/>
</dbReference>
<evidence type="ECO:0000259" key="2">
    <source>
        <dbReference type="Pfam" id="PF02121"/>
    </source>
</evidence>
<evidence type="ECO:0000256" key="1">
    <source>
        <dbReference type="ARBA" id="ARBA00023121"/>
    </source>
</evidence>
<dbReference type="PANTHER" id="PTHR10658:SF38">
    <property type="entry name" value="PHOSPHATIDYLINOSITOL TRANSFER PROTEIN 4"/>
    <property type="match status" value="1"/>
</dbReference>
<sequence>MLIKEYRIILPMTTNEYKRGQSYMTNRKTKENSGVQLDVKYLKKHSYKSDSGENGEYTHKIFAIKKSLPKFAVAILPKSALSIEEKSWNSFPHTKTIYSCPFFGDKFLLSIESVFKDGLNPEDNIFNLTNEQLKQRKVDYIDIAHDPIEPKDYIPEEDPKFYISRKTKRGPLQDKNWTFHTDPVMICYKLVTVDFNYWGFQSKVENLVQNQALRNVFFKAHRSLFCWMDEWYELDSADLINYEKSLFEIEHPNQQLISEQNNSDALNVMN</sequence>
<protein>
    <submittedName>
        <fullName evidence="3">Phosphatidylinositol transfer protein</fullName>
    </submittedName>
</protein>
<dbReference type="InterPro" id="IPR001666">
    <property type="entry name" value="PI_transfer"/>
</dbReference>
<dbReference type="GO" id="GO:0005794">
    <property type="term" value="C:Golgi apparatus"/>
    <property type="evidence" value="ECO:0007669"/>
    <property type="project" value="UniProtKB-ARBA"/>
</dbReference>
<dbReference type="InterPro" id="IPR023393">
    <property type="entry name" value="START-like_dom_sf"/>
</dbReference>
<comment type="caution">
    <text evidence="3">The sequence shown here is derived from an EMBL/GenBank/DDBJ whole genome shotgun (WGS) entry which is preliminary data.</text>
</comment>
<reference evidence="3 4" key="1">
    <citation type="submission" date="2015-12" db="EMBL/GenBank/DDBJ databases">
        <title>Dictyostelia acquired genes for synthesis and detection of signals that induce cell-type specialization by lateral gene transfer from prokaryotes.</title>
        <authorList>
            <person name="Gloeckner G."/>
            <person name="Schaap P."/>
        </authorList>
    </citation>
    <scope>NUCLEOTIDE SEQUENCE [LARGE SCALE GENOMIC DNA]</scope>
    <source>
        <strain evidence="3 4">TK</strain>
    </source>
</reference>
<dbReference type="PRINTS" id="PR00391">
    <property type="entry name" value="PITRANSFER"/>
</dbReference>
<name>A0A152A7E9_TIELA</name>
<dbReference type="OMA" id="IEWPRIR"/>
<evidence type="ECO:0000313" key="4">
    <source>
        <dbReference type="Proteomes" id="UP000076078"/>
    </source>
</evidence>
<keyword evidence="4" id="KW-1185">Reference proteome</keyword>
<dbReference type="Gene3D" id="3.30.530.20">
    <property type="match status" value="1"/>
</dbReference>
<dbReference type="FunFam" id="3.30.530.20:FF:000028">
    <property type="entry name" value="Phosphatidylinositol transfer protein 5"/>
    <property type="match status" value="1"/>
</dbReference>
<dbReference type="GO" id="GO:0008526">
    <property type="term" value="F:phosphatidylinositol transfer activity"/>
    <property type="evidence" value="ECO:0007669"/>
    <property type="project" value="TreeGrafter"/>
</dbReference>
<dbReference type="PANTHER" id="PTHR10658">
    <property type="entry name" value="PHOSPHATIDYLINOSITOL TRANSFER PROTEIN"/>
    <property type="match status" value="1"/>
</dbReference>
<dbReference type="GO" id="GO:0031210">
    <property type="term" value="F:phosphatidylcholine binding"/>
    <property type="evidence" value="ECO:0007669"/>
    <property type="project" value="TreeGrafter"/>
</dbReference>
<organism evidence="3 4">
    <name type="scientific">Tieghemostelium lacteum</name>
    <name type="common">Slime mold</name>
    <name type="synonym">Dictyostelium lacteum</name>
    <dbReference type="NCBI Taxonomy" id="361077"/>
    <lineage>
        <taxon>Eukaryota</taxon>
        <taxon>Amoebozoa</taxon>
        <taxon>Evosea</taxon>
        <taxon>Eumycetozoa</taxon>
        <taxon>Dictyostelia</taxon>
        <taxon>Dictyosteliales</taxon>
        <taxon>Raperosteliaceae</taxon>
        <taxon>Tieghemostelium</taxon>
    </lineage>
</organism>
<keyword evidence="1" id="KW-0446">Lipid-binding</keyword>
<accession>A0A152A7E9</accession>
<dbReference type="GO" id="GO:0035091">
    <property type="term" value="F:phosphatidylinositol binding"/>
    <property type="evidence" value="ECO:0007669"/>
    <property type="project" value="TreeGrafter"/>
</dbReference>
<gene>
    <name evidence="3" type="ORF">DLAC_00924</name>
</gene>
<dbReference type="GO" id="GO:0008525">
    <property type="term" value="F:phosphatidylcholine transporter activity"/>
    <property type="evidence" value="ECO:0007669"/>
    <property type="project" value="TreeGrafter"/>
</dbReference>
<dbReference type="Pfam" id="PF02121">
    <property type="entry name" value="IP_trans"/>
    <property type="match status" value="1"/>
</dbReference>
<proteinExistence type="predicted"/>
<dbReference type="STRING" id="361077.A0A152A7E9"/>
<dbReference type="EMBL" id="LODT01000004">
    <property type="protein sequence ID" value="KYR02124.1"/>
    <property type="molecule type" value="Genomic_DNA"/>
</dbReference>